<dbReference type="InParanoid" id="G3JNI1"/>
<dbReference type="GO" id="GO:0008270">
    <property type="term" value="F:zinc ion binding"/>
    <property type="evidence" value="ECO:0007669"/>
    <property type="project" value="InterPro"/>
</dbReference>
<keyword evidence="1" id="KW-0539">Nucleus</keyword>
<evidence type="ECO:0000313" key="5">
    <source>
        <dbReference type="Proteomes" id="UP000001610"/>
    </source>
</evidence>
<feature type="region of interest" description="Disordered" evidence="2">
    <location>
        <begin position="275"/>
        <end position="294"/>
    </location>
</feature>
<organism evidence="4 5">
    <name type="scientific">Cordyceps militaris (strain CM01)</name>
    <name type="common">Caterpillar fungus</name>
    <dbReference type="NCBI Taxonomy" id="983644"/>
    <lineage>
        <taxon>Eukaryota</taxon>
        <taxon>Fungi</taxon>
        <taxon>Dikarya</taxon>
        <taxon>Ascomycota</taxon>
        <taxon>Pezizomycotina</taxon>
        <taxon>Sordariomycetes</taxon>
        <taxon>Hypocreomycetidae</taxon>
        <taxon>Hypocreales</taxon>
        <taxon>Cordycipitaceae</taxon>
        <taxon>Cordyceps</taxon>
    </lineage>
</organism>
<dbReference type="eggNOG" id="ENOG502STRK">
    <property type="taxonomic scope" value="Eukaryota"/>
</dbReference>
<dbReference type="HOGENOM" id="CLU_034865_0_0_1"/>
<dbReference type="CDD" id="cd00067">
    <property type="entry name" value="GAL4"/>
    <property type="match status" value="1"/>
</dbReference>
<dbReference type="InterPro" id="IPR036864">
    <property type="entry name" value="Zn2-C6_fun-type_DNA-bd_sf"/>
</dbReference>
<feature type="compositionally biased region" description="Polar residues" evidence="2">
    <location>
        <begin position="284"/>
        <end position="294"/>
    </location>
</feature>
<dbReference type="PROSITE" id="PS50048">
    <property type="entry name" value="ZN2_CY6_FUNGAL_2"/>
    <property type="match status" value="1"/>
</dbReference>
<name>G3JNI1_CORMM</name>
<dbReference type="OMA" id="FPIDEMF"/>
<accession>G3JNI1</accession>
<dbReference type="Proteomes" id="UP000001610">
    <property type="component" value="Unassembled WGS sequence"/>
</dbReference>
<proteinExistence type="predicted"/>
<dbReference type="SMART" id="SM00066">
    <property type="entry name" value="GAL4"/>
    <property type="match status" value="1"/>
</dbReference>
<evidence type="ECO:0000256" key="2">
    <source>
        <dbReference type="SAM" id="MobiDB-lite"/>
    </source>
</evidence>
<feature type="domain" description="Zn(2)-C6 fungal-type" evidence="3">
    <location>
        <begin position="11"/>
        <end position="43"/>
    </location>
</feature>
<feature type="compositionally biased region" description="Basic and acidic residues" evidence="2">
    <location>
        <begin position="174"/>
        <end position="186"/>
    </location>
</feature>
<dbReference type="Gene3D" id="4.10.240.10">
    <property type="entry name" value="Zn(2)-C6 fungal-type DNA-binding domain"/>
    <property type="match status" value="1"/>
</dbReference>
<feature type="region of interest" description="Disordered" evidence="2">
    <location>
        <begin position="162"/>
        <end position="201"/>
    </location>
</feature>
<dbReference type="EMBL" id="JH126404">
    <property type="protein sequence ID" value="EGX89821.1"/>
    <property type="molecule type" value="Genomic_DNA"/>
</dbReference>
<evidence type="ECO:0000259" key="3">
    <source>
        <dbReference type="PROSITE" id="PS50048"/>
    </source>
</evidence>
<evidence type="ECO:0000256" key="1">
    <source>
        <dbReference type="ARBA" id="ARBA00023242"/>
    </source>
</evidence>
<dbReference type="VEuPathDB" id="FungiDB:CCM_08074"/>
<reference evidence="4 5" key="1">
    <citation type="journal article" date="2011" name="Genome Biol.">
        <title>Genome sequence of the insect pathogenic fungus Cordyceps militaris, a valued traditional Chinese medicine.</title>
        <authorList>
            <person name="Zheng P."/>
            <person name="Xia Y."/>
            <person name="Xiao G."/>
            <person name="Xiong C."/>
            <person name="Hu X."/>
            <person name="Zhang S."/>
            <person name="Zheng H."/>
            <person name="Huang Y."/>
            <person name="Zhou Y."/>
            <person name="Wang S."/>
            <person name="Zhao G.P."/>
            <person name="Liu X."/>
            <person name="St Leger R.J."/>
            <person name="Wang C."/>
        </authorList>
    </citation>
    <scope>NUCLEOTIDE SEQUENCE [LARGE SCALE GENOMIC DNA]</scope>
    <source>
        <strain evidence="4 5">CM01</strain>
    </source>
</reference>
<dbReference type="GO" id="GO:0000981">
    <property type="term" value="F:DNA-binding transcription factor activity, RNA polymerase II-specific"/>
    <property type="evidence" value="ECO:0007669"/>
    <property type="project" value="InterPro"/>
</dbReference>
<sequence length="536" mass="58141">MSSRLGRYRRSCDRCHDQKLRCRRDDGAAVCERCVRAKSKCTFTAITRAKPPVPAFVHSGYADMVAAPAMMPQTDCEYTPTSPPVNAAAAATSRDQEPASFDFLLQLSAASSCPPPGSAEMEWDDFLDPTASAQSTITDDRTLAGATTAYEFSPLTEADLHAKPFAPASSPPRCDPDTETRRRSDSALDDPTTTTTTCSGSDSRLAAERLVPVLSTLSMELHEFALTIPSVGSCVDARGRYTPLDNREVALDRMLKLSQRFIEILNQLHDAVRATSPRHESGGYSRSSLSQPYAGTSTPVSVVIDQPGELLLLSCYTRIVLTYHSFLEHVEECAKVHMRVPDYSRGGGGGGGGGGQKYTLPSLRVGSFTMESTTSMHVSLLVHMIEAMMTRARALMQGVLRVCAAAPPGMGTRQWDDAGARPEQSAAQSALDGFRPQEERTLDLLTQIRRVLFDVAKACWHARFMVSRVHAGQGGPGAVNRQRHLGSDGLSVWAVHRALVGGEDDVDVLNVLVRRQLDNLLLLLNIVLMNALAIPP</sequence>
<dbReference type="PROSITE" id="PS00463">
    <property type="entry name" value="ZN2_CY6_FUNGAL_1"/>
    <property type="match status" value="1"/>
</dbReference>
<dbReference type="AlphaFoldDB" id="G3JNI1"/>
<dbReference type="RefSeq" id="XP_006673276.1">
    <property type="nucleotide sequence ID" value="XM_006673213.1"/>
</dbReference>
<dbReference type="OrthoDB" id="4222821at2759"/>
<dbReference type="GeneID" id="18170083"/>
<keyword evidence="5" id="KW-1185">Reference proteome</keyword>
<gene>
    <name evidence="4" type="ORF">CCM_08074</name>
</gene>
<dbReference type="KEGG" id="cmt:CCM_08074"/>
<protein>
    <submittedName>
        <fullName evidence="4">Fungal transcriptional regulatory protein</fullName>
    </submittedName>
</protein>
<evidence type="ECO:0000313" key="4">
    <source>
        <dbReference type="EMBL" id="EGX89821.1"/>
    </source>
</evidence>
<dbReference type="SUPFAM" id="SSF57701">
    <property type="entry name" value="Zn2/Cys6 DNA-binding domain"/>
    <property type="match status" value="1"/>
</dbReference>
<dbReference type="InterPro" id="IPR001138">
    <property type="entry name" value="Zn2Cys6_DnaBD"/>
</dbReference>